<dbReference type="RefSeq" id="WP_192072161.1">
    <property type="nucleotide sequence ID" value="NZ_CP066294.2"/>
</dbReference>
<dbReference type="PRINTS" id="PR00326">
    <property type="entry name" value="GTP1OBG"/>
</dbReference>
<keyword evidence="7 9" id="KW-0460">Magnesium</keyword>
<dbReference type="SUPFAM" id="SSF52540">
    <property type="entry name" value="P-loop containing nucleoside triphosphate hydrolases"/>
    <property type="match status" value="1"/>
</dbReference>
<dbReference type="InterPro" id="IPR014100">
    <property type="entry name" value="GTP-bd_Obg/CgtA"/>
</dbReference>
<keyword evidence="8 9" id="KW-0342">GTP-binding</keyword>
<dbReference type="Pfam" id="PF09269">
    <property type="entry name" value="DUF1967"/>
    <property type="match status" value="1"/>
</dbReference>
<dbReference type="GO" id="GO:0000287">
    <property type="term" value="F:magnesium ion binding"/>
    <property type="evidence" value="ECO:0007669"/>
    <property type="project" value="InterPro"/>
</dbReference>
<proteinExistence type="inferred from homology"/>
<evidence type="ECO:0000256" key="6">
    <source>
        <dbReference type="ARBA" id="ARBA00022801"/>
    </source>
</evidence>
<feature type="binding site" evidence="9">
    <location>
        <position position="194"/>
    </location>
    <ligand>
        <name>Mg(2+)</name>
        <dbReference type="ChEBI" id="CHEBI:18420"/>
    </ligand>
</feature>
<dbReference type="GO" id="GO:0003924">
    <property type="term" value="F:GTPase activity"/>
    <property type="evidence" value="ECO:0007669"/>
    <property type="project" value="UniProtKB-UniRule"/>
</dbReference>
<dbReference type="GO" id="GO:0042254">
    <property type="term" value="P:ribosome biogenesis"/>
    <property type="evidence" value="ECO:0007669"/>
    <property type="project" value="UniProtKB-UniRule"/>
</dbReference>
<evidence type="ECO:0000256" key="9">
    <source>
        <dbReference type="HAMAP-Rule" id="MF_01454"/>
    </source>
</evidence>
<feature type="binding site" evidence="9">
    <location>
        <begin position="167"/>
        <end position="174"/>
    </location>
    <ligand>
        <name>GTP</name>
        <dbReference type="ChEBI" id="CHEBI:37565"/>
    </ligand>
</feature>
<dbReference type="PROSITE" id="PS51881">
    <property type="entry name" value="OCT"/>
    <property type="match status" value="1"/>
</dbReference>
<dbReference type="InterPro" id="IPR015349">
    <property type="entry name" value="OCT_dom"/>
</dbReference>
<protein>
    <recommendedName>
        <fullName evidence="9">GTPase Obg</fullName>
        <ecNumber evidence="9">3.6.5.-</ecNumber>
    </recommendedName>
    <alternativeName>
        <fullName evidence="9">GTP-binding protein Obg</fullName>
    </alternativeName>
</protein>
<comment type="function">
    <text evidence="9">An essential GTPase which binds GTP, GDP and possibly (p)ppGpp with moderate affinity, with high nucleotide exchange rates and a fairly low GTP hydrolysis rate. Plays a role in control of the cell cycle, stress response, ribosome biogenesis and in those bacteria that undergo differentiation, in morphogenesis control.</text>
</comment>
<dbReference type="PIRSF" id="PIRSF002401">
    <property type="entry name" value="GTP_bd_Obg/CgtA"/>
    <property type="match status" value="1"/>
</dbReference>
<gene>
    <name evidence="13" type="primary">obgE</name>
    <name evidence="9" type="synonym">obg</name>
    <name evidence="13" type="ORF">IGS65_004105</name>
</gene>
<reference evidence="14" key="1">
    <citation type="submission" date="2020-12" db="EMBL/GenBank/DDBJ databases">
        <authorList>
            <person name="Wen Z.T."/>
        </authorList>
    </citation>
    <scope>NUCLEOTIDE SEQUENCE [LARGE SCALE GENOMIC DNA]</scope>
    <source>
        <strain evidence="14">27-3</strain>
    </source>
</reference>
<dbReference type="AlphaFoldDB" id="A0AAX1K4S3"/>
<dbReference type="InterPro" id="IPR036726">
    <property type="entry name" value="GTP1_OBG_dom_sf"/>
</dbReference>
<dbReference type="CDD" id="cd01898">
    <property type="entry name" value="Obg"/>
    <property type="match status" value="1"/>
</dbReference>
<dbReference type="PANTHER" id="PTHR11702:SF31">
    <property type="entry name" value="MITOCHONDRIAL RIBOSOME-ASSOCIATED GTPASE 2"/>
    <property type="match status" value="1"/>
</dbReference>
<dbReference type="PROSITE" id="PS00905">
    <property type="entry name" value="GTP1_OBG"/>
    <property type="match status" value="1"/>
</dbReference>
<dbReference type="Gene3D" id="2.70.210.12">
    <property type="entry name" value="GTP1/OBG domain"/>
    <property type="match status" value="1"/>
</dbReference>
<dbReference type="InterPro" id="IPR006169">
    <property type="entry name" value="GTP1_OBG_dom"/>
</dbReference>
<feature type="binding site" evidence="9">
    <location>
        <begin position="214"/>
        <end position="217"/>
    </location>
    <ligand>
        <name>GTP</name>
        <dbReference type="ChEBI" id="CHEBI:37565"/>
    </ligand>
</feature>
<evidence type="ECO:0000256" key="8">
    <source>
        <dbReference type="ARBA" id="ARBA00023134"/>
    </source>
</evidence>
<dbReference type="FunFam" id="2.70.210.12:FF:000001">
    <property type="entry name" value="GTPase Obg"/>
    <property type="match status" value="1"/>
</dbReference>
<evidence type="ECO:0000256" key="7">
    <source>
        <dbReference type="ARBA" id="ARBA00022842"/>
    </source>
</evidence>
<dbReference type="NCBIfam" id="TIGR03595">
    <property type="entry name" value="Obg_CgtA_exten"/>
    <property type="match status" value="1"/>
</dbReference>
<name>A0AAX1K4S3_STRMG</name>
<dbReference type="InterPro" id="IPR006073">
    <property type="entry name" value="GTP-bd"/>
</dbReference>
<feature type="domain" description="OBG-type G" evidence="10">
    <location>
        <begin position="161"/>
        <end position="338"/>
    </location>
</feature>
<evidence type="ECO:0000259" key="12">
    <source>
        <dbReference type="PROSITE" id="PS51883"/>
    </source>
</evidence>
<dbReference type="EMBL" id="CP066294">
    <property type="protein sequence ID" value="QQL48034.1"/>
    <property type="molecule type" value="Genomic_DNA"/>
</dbReference>
<feature type="binding site" evidence="9">
    <location>
        <begin position="192"/>
        <end position="196"/>
    </location>
    <ligand>
        <name>GTP</name>
        <dbReference type="ChEBI" id="CHEBI:37565"/>
    </ligand>
</feature>
<feature type="binding site" evidence="9">
    <location>
        <begin position="284"/>
        <end position="287"/>
    </location>
    <ligand>
        <name>GTP</name>
        <dbReference type="ChEBI" id="CHEBI:37565"/>
    </ligand>
</feature>
<evidence type="ECO:0000256" key="1">
    <source>
        <dbReference type="ARBA" id="ARBA00001946"/>
    </source>
</evidence>
<dbReference type="NCBIfam" id="NF008955">
    <property type="entry name" value="PRK12297.1"/>
    <property type="match status" value="1"/>
</dbReference>
<evidence type="ECO:0000313" key="14">
    <source>
        <dbReference type="Proteomes" id="UP000595884"/>
    </source>
</evidence>
<dbReference type="InterPro" id="IPR031167">
    <property type="entry name" value="G_OBG"/>
</dbReference>
<dbReference type="HAMAP" id="MF_01454">
    <property type="entry name" value="GTPase_Obg"/>
    <property type="match status" value="1"/>
</dbReference>
<dbReference type="PROSITE" id="PS51710">
    <property type="entry name" value="G_OBG"/>
    <property type="match status" value="1"/>
</dbReference>
<dbReference type="PANTHER" id="PTHR11702">
    <property type="entry name" value="DEVELOPMENTALLY REGULATED GTP-BINDING PROTEIN-RELATED"/>
    <property type="match status" value="1"/>
</dbReference>
<feature type="domain" description="Obg" evidence="12">
    <location>
        <begin position="2"/>
        <end position="160"/>
    </location>
</feature>
<evidence type="ECO:0000256" key="2">
    <source>
        <dbReference type="ARBA" id="ARBA00007699"/>
    </source>
</evidence>
<evidence type="ECO:0000256" key="3">
    <source>
        <dbReference type="ARBA" id="ARBA00022490"/>
    </source>
</evidence>
<sequence>MSMFLDTAKVSVKAGRGGDGMVAFRREKYVANGGPWGGDGGRGGDVIFVVNEGLRTLMDFRYNRHFKAKAGEKGMTKGMHGRGAENLYVSVPQGTTVRDAQTGKVIADLVKNGQEFIVAHGGRGGRGNIRFATPRNPAPEISENGEPGEERELALELKILADVGLVGFPSVGKSTLLSVITAAKPKIGAYHFTTIVPNLGMVRTKSGDSFAVADLPGLIEGASQGVGLGTQFLRHIERTRVILHVIDMSASEGRDPYEDYLAINKELETYNLRLLERPQIIVANKMDMPQAAENLEQFKEKLDANYGEFDDKPQIFPISGIAHQGLDALLDATAQLLAQTDDFLLYDESDMQEEAYYGFEEDEKAFDISRADDAAWVLSGEKLEKLFVMTNMERDEAIMKFSRQLRGMGVDQALRERGAKDGDIVRIGKFEFEFVD</sequence>
<keyword evidence="5 9" id="KW-0547">Nucleotide-binding</keyword>
<dbReference type="NCBIfam" id="TIGR02729">
    <property type="entry name" value="Obg_CgtA"/>
    <property type="match status" value="1"/>
</dbReference>
<comment type="subunit">
    <text evidence="9">Monomer.</text>
</comment>
<dbReference type="GO" id="GO:0005525">
    <property type="term" value="F:GTP binding"/>
    <property type="evidence" value="ECO:0007669"/>
    <property type="project" value="UniProtKB-UniRule"/>
</dbReference>
<comment type="subcellular location">
    <subcellularLocation>
        <location evidence="9">Cytoplasm</location>
    </subcellularLocation>
</comment>
<evidence type="ECO:0000256" key="5">
    <source>
        <dbReference type="ARBA" id="ARBA00022741"/>
    </source>
</evidence>
<dbReference type="SUPFAM" id="SSF102741">
    <property type="entry name" value="Obg GTP-binding protein C-terminal domain"/>
    <property type="match status" value="1"/>
</dbReference>
<keyword evidence="4 9" id="KW-0479">Metal-binding</keyword>
<dbReference type="SUPFAM" id="SSF82051">
    <property type="entry name" value="Obg GTP-binding protein N-terminal domain"/>
    <property type="match status" value="1"/>
</dbReference>
<dbReference type="InterPro" id="IPR036346">
    <property type="entry name" value="GTP-bd_prot_GTP1/OBG_C_sf"/>
</dbReference>
<evidence type="ECO:0000313" key="13">
    <source>
        <dbReference type="EMBL" id="QQL48034.1"/>
    </source>
</evidence>
<dbReference type="PROSITE" id="PS51883">
    <property type="entry name" value="OBG"/>
    <property type="match status" value="1"/>
</dbReference>
<dbReference type="InterPro" id="IPR045086">
    <property type="entry name" value="OBG_GTPase"/>
</dbReference>
<evidence type="ECO:0000259" key="11">
    <source>
        <dbReference type="PROSITE" id="PS51881"/>
    </source>
</evidence>
<keyword evidence="6 9" id="KW-0378">Hydrolase</keyword>
<dbReference type="NCBIfam" id="TIGR00231">
    <property type="entry name" value="small_GTP"/>
    <property type="match status" value="1"/>
</dbReference>
<dbReference type="Gene3D" id="3.40.50.300">
    <property type="entry name" value="P-loop containing nucleotide triphosphate hydrolases"/>
    <property type="match status" value="1"/>
</dbReference>
<dbReference type="EC" id="3.6.5.-" evidence="9"/>
<comment type="similarity">
    <text evidence="2 9">Belongs to the TRAFAC class OBG-HflX-like GTPase superfamily. OBG GTPase family.</text>
</comment>
<dbReference type="InterPro" id="IPR006074">
    <property type="entry name" value="GTP1-OBG_CS"/>
</dbReference>
<dbReference type="NCBIfam" id="NF008954">
    <property type="entry name" value="PRK12296.1"/>
    <property type="match status" value="1"/>
</dbReference>
<feature type="binding site" evidence="9">
    <location>
        <begin position="319"/>
        <end position="321"/>
    </location>
    <ligand>
        <name>GTP</name>
        <dbReference type="ChEBI" id="CHEBI:37565"/>
    </ligand>
</feature>
<organism evidence="13 14">
    <name type="scientific">Streptococcus mutans</name>
    <dbReference type="NCBI Taxonomy" id="1309"/>
    <lineage>
        <taxon>Bacteria</taxon>
        <taxon>Bacillati</taxon>
        <taxon>Bacillota</taxon>
        <taxon>Bacilli</taxon>
        <taxon>Lactobacillales</taxon>
        <taxon>Streptococcaceae</taxon>
        <taxon>Streptococcus</taxon>
    </lineage>
</organism>
<evidence type="ECO:0000256" key="4">
    <source>
        <dbReference type="ARBA" id="ARBA00022723"/>
    </source>
</evidence>
<dbReference type="NCBIfam" id="NF008956">
    <property type="entry name" value="PRK12299.1"/>
    <property type="match status" value="1"/>
</dbReference>
<feature type="binding site" evidence="9">
    <location>
        <position position="174"/>
    </location>
    <ligand>
        <name>Mg(2+)</name>
        <dbReference type="ChEBI" id="CHEBI:18420"/>
    </ligand>
</feature>
<dbReference type="Gene3D" id="3.30.300.350">
    <property type="entry name" value="GTP-binding protein OBG, C-terminal domain"/>
    <property type="match status" value="1"/>
</dbReference>
<feature type="domain" description="OCT" evidence="11">
    <location>
        <begin position="358"/>
        <end position="436"/>
    </location>
</feature>
<dbReference type="GO" id="GO:0005737">
    <property type="term" value="C:cytoplasm"/>
    <property type="evidence" value="ECO:0007669"/>
    <property type="project" value="UniProtKB-SubCell"/>
</dbReference>
<evidence type="ECO:0000259" key="10">
    <source>
        <dbReference type="PROSITE" id="PS51710"/>
    </source>
</evidence>
<dbReference type="Proteomes" id="UP000595884">
    <property type="component" value="Chromosome"/>
</dbReference>
<dbReference type="Pfam" id="PF01926">
    <property type="entry name" value="MMR_HSR1"/>
    <property type="match status" value="1"/>
</dbReference>
<dbReference type="InterPro" id="IPR027417">
    <property type="entry name" value="P-loop_NTPase"/>
</dbReference>
<comment type="cofactor">
    <cofactor evidence="1 9">
        <name>Mg(2+)</name>
        <dbReference type="ChEBI" id="CHEBI:18420"/>
    </cofactor>
</comment>
<keyword evidence="3 9" id="KW-0963">Cytoplasm</keyword>
<accession>A0AAX1K4S3</accession>
<dbReference type="Pfam" id="PF01018">
    <property type="entry name" value="GTP1_OBG"/>
    <property type="match status" value="1"/>
</dbReference>
<dbReference type="InterPro" id="IPR005225">
    <property type="entry name" value="Small_GTP-bd"/>
</dbReference>